<feature type="domain" description="HNH" evidence="1">
    <location>
        <begin position="134"/>
        <end position="189"/>
    </location>
</feature>
<keyword evidence="3" id="KW-0540">Nuclease</keyword>
<keyword evidence="3" id="KW-0378">Hydrolase</keyword>
<proteinExistence type="predicted"/>
<dbReference type="CDD" id="cd00085">
    <property type="entry name" value="HNHc"/>
    <property type="match status" value="1"/>
</dbReference>
<reference evidence="3 4" key="1">
    <citation type="submission" date="2020-12" db="EMBL/GenBank/DDBJ databases">
        <title>FDA dAtabase for Regulatory Grade micrObial Sequences (FDA-ARGOS): Supporting development and validation of Infectious Disease Dx tests.</title>
        <authorList>
            <person name="Sproer C."/>
            <person name="Gronow S."/>
            <person name="Severitt S."/>
            <person name="Schroder I."/>
            <person name="Tallon L."/>
            <person name="Sadzewicz L."/>
            <person name="Zhao X."/>
            <person name="Boylan J."/>
            <person name="Ott S."/>
            <person name="Bowen H."/>
            <person name="Vavikolanu K."/>
            <person name="Mehta A."/>
            <person name="Aluvathingal J."/>
            <person name="Nadendla S."/>
            <person name="Lowell S."/>
            <person name="Myers T."/>
            <person name="Yan Y."/>
            <person name="Sichtig H."/>
        </authorList>
    </citation>
    <scope>NUCLEOTIDE SEQUENCE [LARGE SCALE GENOMIC DNA]</scope>
    <source>
        <strain evidence="3 4">FDAARGOS_909</strain>
    </source>
</reference>
<organism evidence="3 4">
    <name type="scientific">Delftia acidovorans</name>
    <name type="common">Pseudomonas acidovorans</name>
    <name type="synonym">Comamonas acidovorans</name>
    <dbReference type="NCBI Taxonomy" id="80866"/>
    <lineage>
        <taxon>Bacteria</taxon>
        <taxon>Pseudomonadati</taxon>
        <taxon>Pseudomonadota</taxon>
        <taxon>Betaproteobacteria</taxon>
        <taxon>Burkholderiales</taxon>
        <taxon>Comamonadaceae</taxon>
        <taxon>Delftia</taxon>
    </lineage>
</organism>
<protein>
    <submittedName>
        <fullName evidence="3">HNH endonuclease</fullName>
    </submittedName>
</protein>
<dbReference type="AlphaFoldDB" id="A0A7T2S7Z6"/>
<keyword evidence="3" id="KW-0255">Endonuclease</keyword>
<dbReference type="Gene3D" id="1.10.30.50">
    <property type="match status" value="1"/>
</dbReference>
<dbReference type="GO" id="GO:0004519">
    <property type="term" value="F:endonuclease activity"/>
    <property type="evidence" value="ECO:0007669"/>
    <property type="project" value="UniProtKB-KW"/>
</dbReference>
<evidence type="ECO:0000313" key="3">
    <source>
        <dbReference type="EMBL" id="QPS10606.1"/>
    </source>
</evidence>
<dbReference type="InterPro" id="IPR025745">
    <property type="entry name" value="Mrr-like_N_dom"/>
</dbReference>
<feature type="domain" description="Restriction system protein Mrr-like N-terminal" evidence="2">
    <location>
        <begin position="13"/>
        <end position="84"/>
    </location>
</feature>
<dbReference type="Pfam" id="PF01844">
    <property type="entry name" value="HNH"/>
    <property type="match status" value="1"/>
</dbReference>
<name>A0A7T2S7Z6_DELAC</name>
<evidence type="ECO:0000259" key="1">
    <source>
        <dbReference type="Pfam" id="PF01844"/>
    </source>
</evidence>
<dbReference type="InterPro" id="IPR002711">
    <property type="entry name" value="HNH"/>
</dbReference>
<dbReference type="RefSeq" id="WP_197957020.1">
    <property type="nucleotide sequence ID" value="NZ_CP065668.1"/>
</dbReference>
<evidence type="ECO:0000259" key="2">
    <source>
        <dbReference type="Pfam" id="PF14338"/>
    </source>
</evidence>
<sequence length="213" mass="23697">MPLPKRALVKAAIVEILQKHGQLPVPQVHELIAERFELSEADKAIKLTSQPQYKVEIRWARQELVGEGIIARPAISGRGHWRLSGTINAPDVYPDEALPEGHFFEGVSKKVSVNRYERNQKARLVCLAHHGYECLACGFSFERAFGPLGKNHIHVHHTVPISTIGAEYQLNPINDLIPLCPNCHHMAHRLEPPLNLQDLKAMLKSAAEALGSA</sequence>
<dbReference type="InterPro" id="IPR003615">
    <property type="entry name" value="HNH_nuc"/>
</dbReference>
<dbReference type="GO" id="GO:0003676">
    <property type="term" value="F:nucleic acid binding"/>
    <property type="evidence" value="ECO:0007669"/>
    <property type="project" value="InterPro"/>
</dbReference>
<dbReference type="Proteomes" id="UP000594778">
    <property type="component" value="Chromosome"/>
</dbReference>
<dbReference type="GO" id="GO:0008270">
    <property type="term" value="F:zinc ion binding"/>
    <property type="evidence" value="ECO:0007669"/>
    <property type="project" value="InterPro"/>
</dbReference>
<accession>A0A7T2S7Z6</accession>
<dbReference type="EMBL" id="CP065668">
    <property type="protein sequence ID" value="QPS10606.1"/>
    <property type="molecule type" value="Genomic_DNA"/>
</dbReference>
<gene>
    <name evidence="3" type="ORF">I6G66_11695</name>
</gene>
<dbReference type="Pfam" id="PF14338">
    <property type="entry name" value="Mrr_N"/>
    <property type="match status" value="1"/>
</dbReference>
<evidence type="ECO:0000313" key="4">
    <source>
        <dbReference type="Proteomes" id="UP000594778"/>
    </source>
</evidence>